<dbReference type="OrthoDB" id="9810918at2"/>
<dbReference type="InterPro" id="IPR007621">
    <property type="entry name" value="TPM_dom"/>
</dbReference>
<sequence>MNVKQGLLLALSFLLFTAGLRAQELPPKSDRLVTDFTGTLSAEQTDRLEQKLVAFNDTSSTQIAVVLIKSVGVYDIADYTVKLAEKWGVGQKGKNNGVVLLAAIEDRKVTIQTGYGVEGALPDAITHQIIENDIKPAFKQGDYYSGLDKATNSIISYTKGEYKNDAPSKGKSKSGGFPVGLVILAVIVIAVIASKGGGGGGGGRVIGGRGGAGLLWWSLLAGMAGRGGGGGGSFGGGNSGGGFGGGGGGFGGFGGGSFGGGGSSGSW</sequence>
<name>R9GLI7_9SPHI</name>
<protein>
    <submittedName>
        <fullName evidence="4">Beta-propeller domains of methanol dehydrogenase type</fullName>
    </submittedName>
</protein>
<dbReference type="PANTHER" id="PTHR30373">
    <property type="entry name" value="UPF0603 PROTEIN YGCG"/>
    <property type="match status" value="1"/>
</dbReference>
<evidence type="ECO:0000256" key="1">
    <source>
        <dbReference type="SAM" id="Phobius"/>
    </source>
</evidence>
<keyword evidence="1" id="KW-1133">Transmembrane helix</keyword>
<reference evidence="4 5" key="1">
    <citation type="journal article" date="2013" name="Genome Announc.">
        <title>Draft Genome Sequence of Arcticibacter svalbardensis Strain MN12-7T, a Member of the Family Sphingobacteriaceae Isolated from an Arctic Soil Sample.</title>
        <authorList>
            <person name="Shivaji S."/>
            <person name="Ara S."/>
            <person name="Prasad S."/>
            <person name="Manasa B.P."/>
            <person name="Begum Z."/>
            <person name="Singh A."/>
            <person name="Kumar Pinnaka A."/>
        </authorList>
    </citation>
    <scope>NUCLEOTIDE SEQUENCE [LARGE SCALE GENOMIC DNA]</scope>
    <source>
        <strain evidence="4 5">MN12-7</strain>
    </source>
</reference>
<comment type="caution">
    <text evidence="4">The sequence shown here is derived from an EMBL/GenBank/DDBJ whole genome shotgun (WGS) entry which is preliminary data.</text>
</comment>
<feature type="chain" id="PRO_5004481878" evidence="2">
    <location>
        <begin position="23"/>
        <end position="267"/>
    </location>
</feature>
<keyword evidence="5" id="KW-1185">Reference proteome</keyword>
<feature type="signal peptide" evidence="2">
    <location>
        <begin position="1"/>
        <end position="22"/>
    </location>
</feature>
<dbReference type="RefSeq" id="WP_016197480.1">
    <property type="nucleotide sequence ID" value="NZ_AQPN01000146.1"/>
</dbReference>
<evidence type="ECO:0000256" key="2">
    <source>
        <dbReference type="SAM" id="SignalP"/>
    </source>
</evidence>
<gene>
    <name evidence="4" type="ORF">ADIARSV_4265</name>
</gene>
<dbReference type="PATRIC" id="fig|1150600.3.peg.4219"/>
<dbReference type="STRING" id="1150600.ADIARSV_4265"/>
<feature type="transmembrane region" description="Helical" evidence="1">
    <location>
        <begin position="175"/>
        <end position="194"/>
    </location>
</feature>
<dbReference type="eggNOG" id="COG1512">
    <property type="taxonomic scope" value="Bacteria"/>
</dbReference>
<dbReference type="Gene3D" id="3.10.310.50">
    <property type="match status" value="1"/>
</dbReference>
<feature type="domain" description="TPM" evidence="3">
    <location>
        <begin position="33"/>
        <end position="156"/>
    </location>
</feature>
<dbReference type="Pfam" id="PF04536">
    <property type="entry name" value="TPM_phosphatase"/>
    <property type="match status" value="1"/>
</dbReference>
<evidence type="ECO:0000259" key="3">
    <source>
        <dbReference type="Pfam" id="PF04536"/>
    </source>
</evidence>
<organism evidence="4 5">
    <name type="scientific">Arcticibacter svalbardensis MN12-7</name>
    <dbReference type="NCBI Taxonomy" id="1150600"/>
    <lineage>
        <taxon>Bacteria</taxon>
        <taxon>Pseudomonadati</taxon>
        <taxon>Bacteroidota</taxon>
        <taxon>Sphingobacteriia</taxon>
        <taxon>Sphingobacteriales</taxon>
        <taxon>Sphingobacteriaceae</taxon>
        <taxon>Arcticibacter</taxon>
    </lineage>
</organism>
<dbReference type="EMBL" id="AQPN01000146">
    <property type="protein sequence ID" value="EOR92578.1"/>
    <property type="molecule type" value="Genomic_DNA"/>
</dbReference>
<dbReference type="Proteomes" id="UP000014174">
    <property type="component" value="Unassembled WGS sequence"/>
</dbReference>
<evidence type="ECO:0000313" key="5">
    <source>
        <dbReference type="Proteomes" id="UP000014174"/>
    </source>
</evidence>
<keyword evidence="1" id="KW-0472">Membrane</keyword>
<evidence type="ECO:0000313" key="4">
    <source>
        <dbReference type="EMBL" id="EOR92578.1"/>
    </source>
</evidence>
<dbReference type="PANTHER" id="PTHR30373:SF2">
    <property type="entry name" value="UPF0603 PROTEIN YGCG"/>
    <property type="match status" value="1"/>
</dbReference>
<proteinExistence type="predicted"/>
<dbReference type="AlphaFoldDB" id="R9GLI7"/>
<keyword evidence="1" id="KW-0812">Transmembrane</keyword>
<keyword evidence="2" id="KW-0732">Signal</keyword>
<accession>R9GLI7</accession>